<comment type="caution">
    <text evidence="4">The sequence shown here is derived from an EMBL/GenBank/DDBJ whole genome shotgun (WGS) entry which is preliminary data.</text>
</comment>
<keyword evidence="2" id="KW-0812">Transmembrane</keyword>
<feature type="transmembrane region" description="Helical" evidence="2">
    <location>
        <begin position="359"/>
        <end position="382"/>
    </location>
</feature>
<dbReference type="Proteomes" id="UP001519295">
    <property type="component" value="Unassembled WGS sequence"/>
</dbReference>
<dbReference type="PANTHER" id="PTHR12147">
    <property type="entry name" value="METALLOPEPTIDASE M28 FAMILY MEMBER"/>
    <property type="match status" value="1"/>
</dbReference>
<gene>
    <name evidence="4" type="ORF">JOF36_000734</name>
</gene>
<dbReference type="SUPFAM" id="SSF53187">
    <property type="entry name" value="Zn-dependent exopeptidases"/>
    <property type="match status" value="1"/>
</dbReference>
<dbReference type="EMBL" id="JAGINU010000001">
    <property type="protein sequence ID" value="MBP2365038.1"/>
    <property type="molecule type" value="Genomic_DNA"/>
</dbReference>
<keyword evidence="2" id="KW-1133">Transmembrane helix</keyword>
<dbReference type="InterPro" id="IPR007484">
    <property type="entry name" value="Peptidase_M28"/>
</dbReference>
<feature type="transmembrane region" description="Helical" evidence="2">
    <location>
        <begin position="456"/>
        <end position="475"/>
    </location>
</feature>
<sequence>MATRWVAALVLVLVAGLSWVDGRAPAPAPADAPTGEIAADRALRTVGELAREPRPTGSPAADRVRDELVDRLSAAGLSTRLHSSTGADSHDGRMSAGPVENVVATLPGTDPTGAVVLAAHYDSVAGGPGAADDMSSVAAILEAVRALQTGPPLRNDLVVLITDAEEAGLLGAQAWVRDELGARPSVVVNFEARGVSGPSLMFQTSPGNAGLVRAFAEAVPHPVGDSSLVEAYRLLQNDTDLTRVLDAGRPGLNFAFIEEPVEYHTTGDAPENLSAASVQGHGEAALGLARVLGDRDLAPLDPAVSGAPAQGDATYFRFAGALAVYPGWLVWPVAGLGLLAVAGAVLLGRRREVLTVPRVLGSAAGVLVTAAAGVAATAGLWQLLVVLRPSYADTGPFLHRPVAVQLAAVALAVTVTALWYLVARRWAGRAGAAAGAALVVALLGVVTAGTVPGASFLFALPATGAGLGLAAALLWRHRPVAATAVAALGAVPGAVLLAPLGWDLFTLSGIADGIPVAAQVLLLALLTIVLVPVPARPGTPAASQVEAGQVEAGQVEAGQVEAGQVEAGQVEAGQVEAGQVEAGQVEAGQVGAGQVEARQGGAGPHQPRRGWPVPAGAAVAVAVLAATGLVLDRPGPDRPQASHLSFLQDTDTGAARWVSTDTAPATWTAGYLDPAGADLPMWPGDPAARSGPAAPLAAPGPAVEIVERTPQRLVLQVASPRGAPTVILRSDRPLPSVTVAPAGRPAVRSGRDVDEIRLQAVPAAGMRVELTRPAPSPVTITVSDPTPGLAEAPGFRPRPPELRGAADWDSDQIVLSRTISG</sequence>
<organism evidence="4 5">
    <name type="scientific">Pseudonocardia parietis</name>
    <dbReference type="NCBI Taxonomy" id="570936"/>
    <lineage>
        <taxon>Bacteria</taxon>
        <taxon>Bacillati</taxon>
        <taxon>Actinomycetota</taxon>
        <taxon>Actinomycetes</taxon>
        <taxon>Pseudonocardiales</taxon>
        <taxon>Pseudonocardiaceae</taxon>
        <taxon>Pseudonocardia</taxon>
    </lineage>
</organism>
<evidence type="ECO:0000256" key="2">
    <source>
        <dbReference type="SAM" id="Phobius"/>
    </source>
</evidence>
<feature type="region of interest" description="Disordered" evidence="1">
    <location>
        <begin position="775"/>
        <end position="805"/>
    </location>
</feature>
<proteinExistence type="predicted"/>
<feature type="transmembrane region" description="Helical" evidence="2">
    <location>
        <begin position="482"/>
        <end position="502"/>
    </location>
</feature>
<name>A0ABS4VM87_9PSEU</name>
<dbReference type="RefSeq" id="WP_210025011.1">
    <property type="nucleotide sequence ID" value="NZ_JAGINU010000001.1"/>
</dbReference>
<protein>
    <recommendedName>
        <fullName evidence="3">Peptidase M28 domain-containing protein</fullName>
    </recommendedName>
</protein>
<evidence type="ECO:0000256" key="1">
    <source>
        <dbReference type="SAM" id="MobiDB-lite"/>
    </source>
</evidence>
<keyword evidence="5" id="KW-1185">Reference proteome</keyword>
<evidence type="ECO:0000313" key="4">
    <source>
        <dbReference type="EMBL" id="MBP2365038.1"/>
    </source>
</evidence>
<dbReference type="PANTHER" id="PTHR12147:SF26">
    <property type="entry name" value="PEPTIDASE M28 DOMAIN-CONTAINING PROTEIN"/>
    <property type="match status" value="1"/>
</dbReference>
<evidence type="ECO:0000313" key="5">
    <source>
        <dbReference type="Proteomes" id="UP001519295"/>
    </source>
</evidence>
<feature type="transmembrane region" description="Helical" evidence="2">
    <location>
        <begin position="430"/>
        <end position="450"/>
    </location>
</feature>
<dbReference type="Gene3D" id="3.40.630.10">
    <property type="entry name" value="Zn peptidases"/>
    <property type="match status" value="1"/>
</dbReference>
<feature type="transmembrane region" description="Helical" evidence="2">
    <location>
        <begin position="402"/>
        <end position="423"/>
    </location>
</feature>
<keyword evidence="2" id="KW-0472">Membrane</keyword>
<dbReference type="Pfam" id="PF04389">
    <property type="entry name" value="Peptidase_M28"/>
    <property type="match status" value="1"/>
</dbReference>
<dbReference type="InterPro" id="IPR045175">
    <property type="entry name" value="M28_fam"/>
</dbReference>
<reference evidence="4 5" key="1">
    <citation type="submission" date="2021-03" db="EMBL/GenBank/DDBJ databases">
        <title>Sequencing the genomes of 1000 actinobacteria strains.</title>
        <authorList>
            <person name="Klenk H.-P."/>
        </authorList>
    </citation>
    <scope>NUCLEOTIDE SEQUENCE [LARGE SCALE GENOMIC DNA]</scope>
    <source>
        <strain evidence="4 5">DSM 45256</strain>
    </source>
</reference>
<accession>A0ABS4VM87</accession>
<feature type="transmembrane region" description="Helical" evidence="2">
    <location>
        <begin position="328"/>
        <end position="347"/>
    </location>
</feature>
<feature type="domain" description="Peptidase M28" evidence="3">
    <location>
        <begin position="101"/>
        <end position="287"/>
    </location>
</feature>
<evidence type="ECO:0000259" key="3">
    <source>
        <dbReference type="Pfam" id="PF04389"/>
    </source>
</evidence>